<sequence>MTVVRWDPFRGVSALQERINRLFDESFSQTKTHDDDVTLCAWEPAVDVYETGGAIVFKAELPGIRKEDV</sequence>
<dbReference type="AlphaFoldDB" id="A0A0F9BK57"/>
<reference evidence="1" key="1">
    <citation type="journal article" date="2015" name="Nature">
        <title>Complex archaea that bridge the gap between prokaryotes and eukaryotes.</title>
        <authorList>
            <person name="Spang A."/>
            <person name="Saw J.H."/>
            <person name="Jorgensen S.L."/>
            <person name="Zaremba-Niedzwiedzka K."/>
            <person name="Martijn J."/>
            <person name="Lind A.E."/>
            <person name="van Eijk R."/>
            <person name="Schleper C."/>
            <person name="Guy L."/>
            <person name="Ettema T.J."/>
        </authorList>
    </citation>
    <scope>NUCLEOTIDE SEQUENCE</scope>
</reference>
<comment type="caution">
    <text evidence="1">The sequence shown here is derived from an EMBL/GenBank/DDBJ whole genome shotgun (WGS) entry which is preliminary data.</text>
</comment>
<dbReference type="EMBL" id="LAZR01037436">
    <property type="protein sequence ID" value="KKL22210.1"/>
    <property type="molecule type" value="Genomic_DNA"/>
</dbReference>
<dbReference type="Gene3D" id="2.60.40.790">
    <property type="match status" value="1"/>
</dbReference>
<gene>
    <name evidence="1" type="ORF">LCGC14_2437740</name>
</gene>
<proteinExistence type="predicted"/>
<organism evidence="1">
    <name type="scientific">marine sediment metagenome</name>
    <dbReference type="NCBI Taxonomy" id="412755"/>
    <lineage>
        <taxon>unclassified sequences</taxon>
        <taxon>metagenomes</taxon>
        <taxon>ecological metagenomes</taxon>
    </lineage>
</organism>
<feature type="non-terminal residue" evidence="1">
    <location>
        <position position="69"/>
    </location>
</feature>
<protein>
    <recommendedName>
        <fullName evidence="2">SHSP domain-containing protein</fullName>
    </recommendedName>
</protein>
<accession>A0A0F9BK57</accession>
<name>A0A0F9BK57_9ZZZZ</name>
<dbReference type="CDD" id="cd06464">
    <property type="entry name" value="ACD_sHsps-like"/>
    <property type="match status" value="1"/>
</dbReference>
<dbReference type="SUPFAM" id="SSF49764">
    <property type="entry name" value="HSP20-like chaperones"/>
    <property type="match status" value="1"/>
</dbReference>
<dbReference type="InterPro" id="IPR008978">
    <property type="entry name" value="HSP20-like_chaperone"/>
</dbReference>
<evidence type="ECO:0008006" key="2">
    <source>
        <dbReference type="Google" id="ProtNLM"/>
    </source>
</evidence>
<evidence type="ECO:0000313" key="1">
    <source>
        <dbReference type="EMBL" id="KKL22210.1"/>
    </source>
</evidence>